<reference evidence="2" key="1">
    <citation type="journal article" date="2024" name="Proc. Natl. Acad. Sci. U.S.A.">
        <title>Extraordinary preservation of gene collinearity over three hundred million years revealed in homosporous lycophytes.</title>
        <authorList>
            <person name="Li C."/>
            <person name="Wickell D."/>
            <person name="Kuo L.Y."/>
            <person name="Chen X."/>
            <person name="Nie B."/>
            <person name="Liao X."/>
            <person name="Peng D."/>
            <person name="Ji J."/>
            <person name="Jenkins J."/>
            <person name="Williams M."/>
            <person name="Shu S."/>
            <person name="Plott C."/>
            <person name="Barry K."/>
            <person name="Rajasekar S."/>
            <person name="Grimwood J."/>
            <person name="Han X."/>
            <person name="Sun S."/>
            <person name="Hou Z."/>
            <person name="He W."/>
            <person name="Dai G."/>
            <person name="Sun C."/>
            <person name="Schmutz J."/>
            <person name="Leebens-Mack J.H."/>
            <person name="Li F.W."/>
            <person name="Wang L."/>
        </authorList>
    </citation>
    <scope>NUCLEOTIDE SEQUENCE [LARGE SCALE GENOMIC DNA]</scope>
    <source>
        <strain evidence="2">cv. PW_Plant_1</strain>
    </source>
</reference>
<dbReference type="Proteomes" id="UP001162992">
    <property type="component" value="Chromosome 7"/>
</dbReference>
<sequence>MAAAVTTVAAGASACLQIGLSHYGVPRFRESWDLLRGSAYASLPRSNEAERLCRLGNNYSAGFSTAVPNPQEEGSLKKCCRARLRWHTMPEHICKVYSEGLRFPIEGDETKVSIATSGPLRTLILDNYDSYTYNLFQLLAVINGELPVVLKNDEISWKDLHSLLYKHRAFHNVVISPGPGSPTCAADIGICMPLLKECPDIPILGVCMGHQALGFAHGAKVLHAPEPVHGRLSEVVHSGHPLFNEIPSGLGSGFKVVRYHSLVLDSTSLPEDLIPTAWTVTPDPLNLESSTYSGQINGKETANDRSFSPGTVGAHVRRHVMASNRQVAGNVLKIKNPGDANIACQQEIEGFSMGDTVKRNGGLFKDRGDELDWSNMLVCREHQRVLMGVSHRTWPHHGVQFHPESVATTYGRKILENFANLTWKHWRNHSWQPKNSAHKEVPLCKGKSLNLKKKESLHDAAQLTDGCQSQNAESSRKLSRNQIHEFSAEEGPVNCFGGTESNSIINMAKNEEHIRSKLRLSHIKLPGFARNVGGSSSLFCELFGTGSAEDTFWLDSSNRDEGRARFSFMGGRGGDIWRRITYSISDDVGVAKVEDAAGQCEEKVLENGFLDYLNDQLQLYSCRKEDCKPLPFEFNGGFVGYLGYELKVECGAQMSCHKSPFPDASFFLADRLVVVDHSNEDVYILALYEDLSPHNQALKGGVGKPADKKAPRERSDDSVQRLQPGLSSKDASIHGDGTSNDIITKGVFATELCSCSSRCMSNIGAESGTEVSRFCSGSDSQASAEAWMVETVEKILGMSQIDENALLCRRLSTCLASSSGIDDPSSTFTSRKTRNEYLKDVGQCLDYIRDGESYEICLTTQLQKKINSQKPLRLYLTLRETNPAPYAAWLQFGAAGPCICCSSPERFLRLDSSGTLEAKPIKGTLPRGSSPQEDEMLRSQLEHSEKDRAENLMIVDLLRNDLGRVCQPGSVHVPSLMKVETYSTVHTMVSTVRGKKKEEVTPVDCVRAAFPGGSMTGAPKMRTLEILDTVESSARGIYSGTIGFFSFNNSFDLNIVIRTVIIYNGEASIGAGGAIVSLSDPEAEYAEMLLKTKASVRAVSLFENETDPSTNQEHKGCPLPF</sequence>
<evidence type="ECO:0000313" key="1">
    <source>
        <dbReference type="EMBL" id="KAJ7550029.1"/>
    </source>
</evidence>
<proteinExistence type="predicted"/>
<keyword evidence="2" id="KW-1185">Reference proteome</keyword>
<accession>A0ACC2D791</accession>
<comment type="caution">
    <text evidence="1">The sequence shown here is derived from an EMBL/GenBank/DDBJ whole genome shotgun (WGS) entry which is preliminary data.</text>
</comment>
<protein>
    <submittedName>
        <fullName evidence="1">Uncharacterized protein</fullName>
    </submittedName>
</protein>
<organism evidence="1 2">
    <name type="scientific">Diphasiastrum complanatum</name>
    <name type="common">Issler's clubmoss</name>
    <name type="synonym">Lycopodium complanatum</name>
    <dbReference type="NCBI Taxonomy" id="34168"/>
    <lineage>
        <taxon>Eukaryota</taxon>
        <taxon>Viridiplantae</taxon>
        <taxon>Streptophyta</taxon>
        <taxon>Embryophyta</taxon>
        <taxon>Tracheophyta</taxon>
        <taxon>Lycopodiopsida</taxon>
        <taxon>Lycopodiales</taxon>
        <taxon>Lycopodiaceae</taxon>
        <taxon>Lycopodioideae</taxon>
        <taxon>Diphasiastrum</taxon>
    </lineage>
</organism>
<evidence type="ECO:0000313" key="2">
    <source>
        <dbReference type="Proteomes" id="UP001162992"/>
    </source>
</evidence>
<gene>
    <name evidence="1" type="ORF">O6H91_07G079400</name>
</gene>
<dbReference type="EMBL" id="CM055098">
    <property type="protein sequence ID" value="KAJ7550029.1"/>
    <property type="molecule type" value="Genomic_DNA"/>
</dbReference>
<name>A0ACC2D791_DIPCM</name>